<dbReference type="Proteomes" id="UP001381693">
    <property type="component" value="Unassembled WGS sequence"/>
</dbReference>
<proteinExistence type="predicted"/>
<accession>A0AAN9A820</accession>
<feature type="region of interest" description="Disordered" evidence="1">
    <location>
        <begin position="1"/>
        <end position="38"/>
    </location>
</feature>
<evidence type="ECO:0000313" key="3">
    <source>
        <dbReference type="Proteomes" id="UP001381693"/>
    </source>
</evidence>
<keyword evidence="3" id="KW-1185">Reference proteome</keyword>
<feature type="compositionally biased region" description="Polar residues" evidence="1">
    <location>
        <begin position="9"/>
        <end position="23"/>
    </location>
</feature>
<dbReference type="AlphaFoldDB" id="A0AAN9A820"/>
<gene>
    <name evidence="2" type="ORF">SK128_023841</name>
</gene>
<reference evidence="2 3" key="1">
    <citation type="submission" date="2023-11" db="EMBL/GenBank/DDBJ databases">
        <title>Halocaridina rubra genome assembly.</title>
        <authorList>
            <person name="Smith C."/>
        </authorList>
    </citation>
    <scope>NUCLEOTIDE SEQUENCE [LARGE SCALE GENOMIC DNA]</scope>
    <source>
        <strain evidence="2">EP-1</strain>
        <tissue evidence="2">Whole</tissue>
    </source>
</reference>
<sequence length="194" mass="21276">MASYPENHFWTNNTNTRNGSQKRMNMKKKKMSQPAYNSSNPYHDVLADVGSYSQDMTYGMPPTITTPEYNALPPDSGIGNFNCGSALGIRYTQEMMTGMNSVCPDISNSPFALGSWENMAQLDIDVFAASETNDELTDDIFTSSYINLSSSAYNLGTDISSPSMMPSFGQSQSGTRLQPPKFTGGFPAERSTLF</sequence>
<evidence type="ECO:0000256" key="1">
    <source>
        <dbReference type="SAM" id="MobiDB-lite"/>
    </source>
</evidence>
<feature type="compositionally biased region" description="Polar residues" evidence="1">
    <location>
        <begin position="164"/>
        <end position="176"/>
    </location>
</feature>
<dbReference type="EMBL" id="JAXCGZ010008485">
    <property type="protein sequence ID" value="KAK7077619.1"/>
    <property type="molecule type" value="Genomic_DNA"/>
</dbReference>
<organism evidence="2 3">
    <name type="scientific">Halocaridina rubra</name>
    <name type="common">Hawaiian red shrimp</name>
    <dbReference type="NCBI Taxonomy" id="373956"/>
    <lineage>
        <taxon>Eukaryota</taxon>
        <taxon>Metazoa</taxon>
        <taxon>Ecdysozoa</taxon>
        <taxon>Arthropoda</taxon>
        <taxon>Crustacea</taxon>
        <taxon>Multicrustacea</taxon>
        <taxon>Malacostraca</taxon>
        <taxon>Eumalacostraca</taxon>
        <taxon>Eucarida</taxon>
        <taxon>Decapoda</taxon>
        <taxon>Pleocyemata</taxon>
        <taxon>Caridea</taxon>
        <taxon>Atyoidea</taxon>
        <taxon>Atyidae</taxon>
        <taxon>Halocaridina</taxon>
    </lineage>
</organism>
<comment type="caution">
    <text evidence="2">The sequence shown here is derived from an EMBL/GenBank/DDBJ whole genome shotgun (WGS) entry which is preliminary data.</text>
</comment>
<name>A0AAN9A820_HALRR</name>
<feature type="region of interest" description="Disordered" evidence="1">
    <location>
        <begin position="164"/>
        <end position="194"/>
    </location>
</feature>
<protein>
    <submittedName>
        <fullName evidence="2">Uncharacterized protein</fullName>
    </submittedName>
</protein>
<evidence type="ECO:0000313" key="2">
    <source>
        <dbReference type="EMBL" id="KAK7077619.1"/>
    </source>
</evidence>